<dbReference type="Pfam" id="PF00848">
    <property type="entry name" value="Ring_hydroxyl_A"/>
    <property type="match status" value="1"/>
</dbReference>
<feature type="domain" description="Rieske" evidence="7">
    <location>
        <begin position="62"/>
        <end position="140"/>
    </location>
</feature>
<dbReference type="AlphaFoldDB" id="A0A3N4N2H4"/>
<dbReference type="CDD" id="cd03469">
    <property type="entry name" value="Rieske_RO_Alpha_N"/>
    <property type="match status" value="1"/>
</dbReference>
<dbReference type="OrthoDB" id="9800776at2"/>
<evidence type="ECO:0000313" key="8">
    <source>
        <dbReference type="EMBL" id="RPD41833.1"/>
    </source>
</evidence>
<dbReference type="RefSeq" id="WP_120514771.1">
    <property type="nucleotide sequence ID" value="NZ_QXZY01000002.1"/>
</dbReference>
<evidence type="ECO:0000256" key="4">
    <source>
        <dbReference type="ARBA" id="ARBA00023002"/>
    </source>
</evidence>
<dbReference type="GO" id="GO:0005506">
    <property type="term" value="F:iron ion binding"/>
    <property type="evidence" value="ECO:0007669"/>
    <property type="project" value="InterPro"/>
</dbReference>
<keyword evidence="9" id="KW-1185">Reference proteome</keyword>
<keyword evidence="4" id="KW-0560">Oxidoreductase</keyword>
<organism evidence="8 9">
    <name type="scientific">Chitinophaga barathri</name>
    <dbReference type="NCBI Taxonomy" id="1647451"/>
    <lineage>
        <taxon>Bacteria</taxon>
        <taxon>Pseudomonadati</taxon>
        <taxon>Bacteroidota</taxon>
        <taxon>Chitinophagia</taxon>
        <taxon>Chitinophagales</taxon>
        <taxon>Chitinophagaceae</taxon>
        <taxon>Chitinophaga</taxon>
    </lineage>
</organism>
<evidence type="ECO:0000256" key="6">
    <source>
        <dbReference type="ARBA" id="ARBA00023014"/>
    </source>
</evidence>
<dbReference type="Gene3D" id="2.102.10.10">
    <property type="entry name" value="Rieske [2Fe-2S] iron-sulphur domain"/>
    <property type="match status" value="1"/>
</dbReference>
<dbReference type="SUPFAM" id="SSF50022">
    <property type="entry name" value="ISP domain"/>
    <property type="match status" value="1"/>
</dbReference>
<dbReference type="InterPro" id="IPR017941">
    <property type="entry name" value="Rieske_2Fe-2S"/>
</dbReference>
<comment type="caution">
    <text evidence="8">The sequence shown here is derived from an EMBL/GenBank/DDBJ whole genome shotgun (WGS) entry which is preliminary data.</text>
</comment>
<dbReference type="Gene3D" id="3.90.380.10">
    <property type="entry name" value="Naphthalene 1,2-dioxygenase Alpha Subunit, Chain A, domain 1"/>
    <property type="match status" value="1"/>
</dbReference>
<evidence type="ECO:0000259" key="7">
    <source>
        <dbReference type="PROSITE" id="PS51296"/>
    </source>
</evidence>
<dbReference type="EMBL" id="RMBX01000003">
    <property type="protein sequence ID" value="RPD41833.1"/>
    <property type="molecule type" value="Genomic_DNA"/>
</dbReference>
<dbReference type="GO" id="GO:0051213">
    <property type="term" value="F:dioxygenase activity"/>
    <property type="evidence" value="ECO:0007669"/>
    <property type="project" value="UniProtKB-KW"/>
</dbReference>
<reference evidence="9" key="1">
    <citation type="submission" date="2018-11" db="EMBL/GenBank/DDBJ databases">
        <title>Chitinophaga lutea sp.nov., isolate from arsenic contaminated soil.</title>
        <authorList>
            <person name="Zong Y."/>
        </authorList>
    </citation>
    <scope>NUCLEOTIDE SEQUENCE [LARGE SCALE GENOMIC DNA]</scope>
    <source>
        <strain evidence="9">YLT18</strain>
    </source>
</reference>
<dbReference type="InterPro" id="IPR001663">
    <property type="entry name" value="Rng_hydr_dOase-A"/>
</dbReference>
<sequence>MSIFFVDQDISQARTLHTDFYNNPDVFEFTRERIFGPSWQYTGDAGLLREPGHCHPFTFMEQFLEEPLVLTKDQESVIRCLSNVCTHRGAIIVNEPCKLSQLRCRYHGRVFRLNGRFQSMPEFKEVQNFPASQDNLTELPLFRWGSMLFTSLQTGNNHLPYFRDMMERVSWMPLDEFVYRPELTKHYFIKANWALYCENYLEGFHIPFVHAGLNAVIDYGNYTTELFPWSSLQLGMAKEEDDCFDLPPSSPDYGKKVAAYYFYVFPNMMFNFYPWGLSINIVKPLTIGTCKVTFLTYVWKDKLYNTGAGSNLHTVEMEDEAVVEAVQKGVRSRFYGHGRYSVTREQGTHHFHRMLSTLLQDYAG</sequence>
<dbReference type="PANTHER" id="PTHR43756">
    <property type="entry name" value="CHOLINE MONOOXYGENASE, CHLOROPLASTIC"/>
    <property type="match status" value="1"/>
</dbReference>
<dbReference type="Proteomes" id="UP000279089">
    <property type="component" value="Unassembled WGS sequence"/>
</dbReference>
<proteinExistence type="predicted"/>
<dbReference type="PROSITE" id="PS51296">
    <property type="entry name" value="RIESKE"/>
    <property type="match status" value="1"/>
</dbReference>
<dbReference type="InterPro" id="IPR015879">
    <property type="entry name" value="Ring_hydroxy_dOase_asu_C_dom"/>
</dbReference>
<evidence type="ECO:0000256" key="1">
    <source>
        <dbReference type="ARBA" id="ARBA00001962"/>
    </source>
</evidence>
<dbReference type="PANTHER" id="PTHR43756:SF5">
    <property type="entry name" value="CHOLINE MONOOXYGENASE, CHLOROPLASTIC"/>
    <property type="match status" value="1"/>
</dbReference>
<evidence type="ECO:0000313" key="9">
    <source>
        <dbReference type="Proteomes" id="UP000279089"/>
    </source>
</evidence>
<keyword evidence="3" id="KW-0479">Metal-binding</keyword>
<accession>A0A3N4N2H4</accession>
<dbReference type="SUPFAM" id="SSF55961">
    <property type="entry name" value="Bet v1-like"/>
    <property type="match status" value="1"/>
</dbReference>
<dbReference type="Pfam" id="PF00355">
    <property type="entry name" value="Rieske"/>
    <property type="match status" value="1"/>
</dbReference>
<evidence type="ECO:0000256" key="2">
    <source>
        <dbReference type="ARBA" id="ARBA00022714"/>
    </source>
</evidence>
<gene>
    <name evidence="8" type="ORF">EG028_06620</name>
</gene>
<keyword evidence="8" id="KW-0223">Dioxygenase</keyword>
<name>A0A3N4N2H4_9BACT</name>
<evidence type="ECO:0000256" key="5">
    <source>
        <dbReference type="ARBA" id="ARBA00023004"/>
    </source>
</evidence>
<protein>
    <submittedName>
        <fullName evidence="8">Aromatic ring-hydroxylating dioxygenase subunit alpha</fullName>
    </submittedName>
</protein>
<keyword evidence="5" id="KW-0408">Iron</keyword>
<keyword evidence="6" id="KW-0411">Iron-sulfur</keyword>
<dbReference type="InterPro" id="IPR036922">
    <property type="entry name" value="Rieske_2Fe-2S_sf"/>
</dbReference>
<keyword evidence="2" id="KW-0001">2Fe-2S</keyword>
<evidence type="ECO:0000256" key="3">
    <source>
        <dbReference type="ARBA" id="ARBA00022723"/>
    </source>
</evidence>
<comment type="cofactor">
    <cofactor evidence="1">
        <name>Fe cation</name>
        <dbReference type="ChEBI" id="CHEBI:24875"/>
    </cofactor>
</comment>
<dbReference type="GO" id="GO:0051537">
    <property type="term" value="F:2 iron, 2 sulfur cluster binding"/>
    <property type="evidence" value="ECO:0007669"/>
    <property type="project" value="UniProtKB-KW"/>
</dbReference>